<dbReference type="Pfam" id="PF08281">
    <property type="entry name" value="Sigma70_r4_2"/>
    <property type="match status" value="1"/>
</dbReference>
<dbReference type="Pfam" id="PF04542">
    <property type="entry name" value="Sigma70_r2"/>
    <property type="match status" value="1"/>
</dbReference>
<dbReference type="SUPFAM" id="SSF88946">
    <property type="entry name" value="Sigma2 domain of RNA polymerase sigma factors"/>
    <property type="match status" value="1"/>
</dbReference>
<dbReference type="Gene3D" id="1.10.10.10">
    <property type="entry name" value="Winged helix-like DNA-binding domain superfamily/Winged helix DNA-binding domain"/>
    <property type="match status" value="1"/>
</dbReference>
<dbReference type="InterPro" id="IPR007627">
    <property type="entry name" value="RNA_pol_sigma70_r2"/>
</dbReference>
<dbReference type="InterPro" id="IPR013249">
    <property type="entry name" value="RNA_pol_sigma70_r4_t2"/>
</dbReference>
<reference evidence="7 8" key="1">
    <citation type="journal article" date="2014" name="Int. J. Syst. Evol. Microbiol.">
        <title>Complete genome sequence of Corynebacterium casei LMG S-19264T (=DSM 44701T), isolated from a smear-ripened cheese.</title>
        <authorList>
            <consortium name="US DOE Joint Genome Institute (JGI-PGF)"/>
            <person name="Walter F."/>
            <person name="Albersmeier A."/>
            <person name="Kalinowski J."/>
            <person name="Ruckert C."/>
        </authorList>
    </citation>
    <scope>NUCLEOTIDE SEQUENCE [LARGE SCALE GENOMIC DNA]</scope>
    <source>
        <strain evidence="7 8">CGMCC 1.7286</strain>
    </source>
</reference>
<dbReference type="SUPFAM" id="SSF88659">
    <property type="entry name" value="Sigma3 and sigma4 domains of RNA polymerase sigma factors"/>
    <property type="match status" value="1"/>
</dbReference>
<keyword evidence="4" id="KW-0804">Transcription</keyword>
<dbReference type="InterPro" id="IPR013324">
    <property type="entry name" value="RNA_pol_sigma_r3/r4-like"/>
</dbReference>
<evidence type="ECO:0000256" key="2">
    <source>
        <dbReference type="ARBA" id="ARBA00023015"/>
    </source>
</evidence>
<evidence type="ECO:0000256" key="3">
    <source>
        <dbReference type="ARBA" id="ARBA00023082"/>
    </source>
</evidence>
<evidence type="ECO:0000313" key="7">
    <source>
        <dbReference type="EMBL" id="GGO79740.1"/>
    </source>
</evidence>
<dbReference type="EMBL" id="BMLT01000003">
    <property type="protein sequence ID" value="GGO79740.1"/>
    <property type="molecule type" value="Genomic_DNA"/>
</dbReference>
<dbReference type="InterPro" id="IPR014284">
    <property type="entry name" value="RNA_pol_sigma-70_dom"/>
</dbReference>
<evidence type="ECO:0000259" key="5">
    <source>
        <dbReference type="Pfam" id="PF04542"/>
    </source>
</evidence>
<dbReference type="RefSeq" id="WP_188859942.1">
    <property type="nucleotide sequence ID" value="NZ_BMLT01000003.1"/>
</dbReference>
<dbReference type="InterPro" id="IPR036388">
    <property type="entry name" value="WH-like_DNA-bd_sf"/>
</dbReference>
<gene>
    <name evidence="7" type="ORF">GCM10011348_14790</name>
</gene>
<keyword evidence="2" id="KW-0805">Transcription regulation</keyword>
<dbReference type="InterPro" id="IPR039425">
    <property type="entry name" value="RNA_pol_sigma-70-like"/>
</dbReference>
<organism evidence="7 8">
    <name type="scientific">Marinobacterium nitratireducens</name>
    <dbReference type="NCBI Taxonomy" id="518897"/>
    <lineage>
        <taxon>Bacteria</taxon>
        <taxon>Pseudomonadati</taxon>
        <taxon>Pseudomonadota</taxon>
        <taxon>Gammaproteobacteria</taxon>
        <taxon>Oceanospirillales</taxon>
        <taxon>Oceanospirillaceae</taxon>
        <taxon>Marinobacterium</taxon>
    </lineage>
</organism>
<dbReference type="InterPro" id="IPR013325">
    <property type="entry name" value="RNA_pol_sigma_r2"/>
</dbReference>
<evidence type="ECO:0000259" key="6">
    <source>
        <dbReference type="Pfam" id="PF08281"/>
    </source>
</evidence>
<feature type="domain" description="RNA polymerase sigma factor 70 region 4 type 2" evidence="6">
    <location>
        <begin position="117"/>
        <end position="169"/>
    </location>
</feature>
<dbReference type="AlphaFoldDB" id="A0A918DRP8"/>
<dbReference type="GO" id="GO:0006352">
    <property type="term" value="P:DNA-templated transcription initiation"/>
    <property type="evidence" value="ECO:0007669"/>
    <property type="project" value="InterPro"/>
</dbReference>
<dbReference type="Proteomes" id="UP000599578">
    <property type="component" value="Unassembled WGS sequence"/>
</dbReference>
<dbReference type="PANTHER" id="PTHR43133:SF62">
    <property type="entry name" value="RNA POLYMERASE SIGMA FACTOR SIGZ"/>
    <property type="match status" value="1"/>
</dbReference>
<dbReference type="PANTHER" id="PTHR43133">
    <property type="entry name" value="RNA POLYMERASE ECF-TYPE SIGMA FACTO"/>
    <property type="match status" value="1"/>
</dbReference>
<dbReference type="Gene3D" id="1.10.1740.10">
    <property type="match status" value="1"/>
</dbReference>
<evidence type="ECO:0000256" key="4">
    <source>
        <dbReference type="ARBA" id="ARBA00023163"/>
    </source>
</evidence>
<name>A0A918DRP8_9GAMM</name>
<keyword evidence="3" id="KW-0731">Sigma factor</keyword>
<evidence type="ECO:0000256" key="1">
    <source>
        <dbReference type="ARBA" id="ARBA00010641"/>
    </source>
</evidence>
<evidence type="ECO:0000313" key="8">
    <source>
        <dbReference type="Proteomes" id="UP000599578"/>
    </source>
</evidence>
<dbReference type="CDD" id="cd06171">
    <property type="entry name" value="Sigma70_r4"/>
    <property type="match status" value="1"/>
</dbReference>
<dbReference type="GO" id="GO:0016987">
    <property type="term" value="F:sigma factor activity"/>
    <property type="evidence" value="ECO:0007669"/>
    <property type="project" value="UniProtKB-KW"/>
</dbReference>
<dbReference type="NCBIfam" id="TIGR02937">
    <property type="entry name" value="sigma70-ECF"/>
    <property type="match status" value="1"/>
</dbReference>
<proteinExistence type="inferred from homology"/>
<protein>
    <submittedName>
        <fullName evidence="7">RNA polymerase sigma factor</fullName>
    </submittedName>
</protein>
<comment type="similarity">
    <text evidence="1">Belongs to the sigma-70 factor family. ECF subfamily.</text>
</comment>
<keyword evidence="8" id="KW-1185">Reference proteome</keyword>
<accession>A0A918DRP8</accession>
<feature type="domain" description="RNA polymerase sigma-70 region 2" evidence="5">
    <location>
        <begin position="24"/>
        <end position="91"/>
    </location>
</feature>
<comment type="caution">
    <text evidence="7">The sequence shown here is derived from an EMBL/GenBank/DDBJ whole genome shotgun (WGS) entry which is preliminary data.</text>
</comment>
<dbReference type="GO" id="GO:0003677">
    <property type="term" value="F:DNA binding"/>
    <property type="evidence" value="ECO:0007669"/>
    <property type="project" value="InterPro"/>
</dbReference>
<sequence length="177" mass="20081">MREEWTACLARMAETRDRALFARLFEHFAPRVKAYLIRLGMAPAQADELAQEAMLSVWRKAHLFNPGKANASTWIFTLARNLCIDRLRREKMPCYELDADMPDGDDRDAGEGAVISDRLAACIRRLPEAQAQVLYMSYYDGRSHSEIAEVLGIPLGSVKSRLRLAFDKLKAMWGESS</sequence>